<evidence type="ECO:0000313" key="9">
    <source>
        <dbReference type="EMBL" id="TFK42583.1"/>
    </source>
</evidence>
<name>A0A5C3MCW0_9AGAR</name>
<dbReference type="Proteomes" id="UP000308652">
    <property type="component" value="Unassembled WGS sequence"/>
</dbReference>
<dbReference type="InterPro" id="IPR049317">
    <property type="entry name" value="GCIP-like_N"/>
</dbReference>
<protein>
    <submittedName>
        <fullName evidence="9">Grap2 and cyclin-D-interacting-domain-containing protein</fullName>
    </submittedName>
</protein>
<dbReference type="PANTHER" id="PTHR15492">
    <property type="entry name" value="CYCLIN D1-BINDING PROTEIN 1"/>
    <property type="match status" value="1"/>
</dbReference>
<reference evidence="9 10" key="1">
    <citation type="journal article" date="2019" name="Nat. Ecol. Evol.">
        <title>Megaphylogeny resolves global patterns of mushroom evolution.</title>
        <authorList>
            <person name="Varga T."/>
            <person name="Krizsan K."/>
            <person name="Foldi C."/>
            <person name="Dima B."/>
            <person name="Sanchez-Garcia M."/>
            <person name="Sanchez-Ramirez S."/>
            <person name="Szollosi G.J."/>
            <person name="Szarkandi J.G."/>
            <person name="Papp V."/>
            <person name="Albert L."/>
            <person name="Andreopoulos W."/>
            <person name="Angelini C."/>
            <person name="Antonin V."/>
            <person name="Barry K.W."/>
            <person name="Bougher N.L."/>
            <person name="Buchanan P."/>
            <person name="Buyck B."/>
            <person name="Bense V."/>
            <person name="Catcheside P."/>
            <person name="Chovatia M."/>
            <person name="Cooper J."/>
            <person name="Damon W."/>
            <person name="Desjardin D."/>
            <person name="Finy P."/>
            <person name="Geml J."/>
            <person name="Haridas S."/>
            <person name="Hughes K."/>
            <person name="Justo A."/>
            <person name="Karasinski D."/>
            <person name="Kautmanova I."/>
            <person name="Kiss B."/>
            <person name="Kocsube S."/>
            <person name="Kotiranta H."/>
            <person name="LaButti K.M."/>
            <person name="Lechner B.E."/>
            <person name="Liimatainen K."/>
            <person name="Lipzen A."/>
            <person name="Lukacs Z."/>
            <person name="Mihaltcheva S."/>
            <person name="Morgado L.N."/>
            <person name="Niskanen T."/>
            <person name="Noordeloos M.E."/>
            <person name="Ohm R.A."/>
            <person name="Ortiz-Santana B."/>
            <person name="Ovrebo C."/>
            <person name="Racz N."/>
            <person name="Riley R."/>
            <person name="Savchenko A."/>
            <person name="Shiryaev A."/>
            <person name="Soop K."/>
            <person name="Spirin V."/>
            <person name="Szebenyi C."/>
            <person name="Tomsovsky M."/>
            <person name="Tulloss R.E."/>
            <person name="Uehling J."/>
            <person name="Grigoriev I.V."/>
            <person name="Vagvolgyi C."/>
            <person name="Papp T."/>
            <person name="Martin F.M."/>
            <person name="Miettinen O."/>
            <person name="Hibbett D.S."/>
            <person name="Nagy L.G."/>
        </authorList>
    </citation>
    <scope>NUCLEOTIDE SEQUENCE [LARGE SCALE GENOMIC DNA]</scope>
    <source>
        <strain evidence="9 10">CBS 166.37</strain>
    </source>
</reference>
<dbReference type="STRING" id="68775.A0A5C3MCW0"/>
<keyword evidence="4" id="KW-0963">Cytoplasm</keyword>
<evidence type="ECO:0000259" key="7">
    <source>
        <dbReference type="Pfam" id="PF13324"/>
    </source>
</evidence>
<keyword evidence="6" id="KW-0131">Cell cycle</keyword>
<keyword evidence="10" id="KW-1185">Reference proteome</keyword>
<evidence type="ECO:0000313" key="10">
    <source>
        <dbReference type="Proteomes" id="UP000308652"/>
    </source>
</evidence>
<sequence length="371" mass="40848">MSEKQKALLSLTLALESCKAALIFLTTNITDTNAIQSLPNLAVIRKDFLSILSMLHGSSTKISLVLKPSSLAYKASLAPLKDISDHISALAHCVRLVREHGYGVTLQKEIQTVAKDVIDSIKALLEALLVILNQEHPENGGDEYLSRTGIVHEVIEAAQAVDGISKDNVDAVRRIWLRDYGSLADGLDEVREMCESGGLNEEDLIDDGWDELGLGSTVALSPDEVSRAKQVQAIIHLSTLLYKHISQDFLPSLETSHLPTSINRQLDELALLSPTLVSASDDLISTLYGPQNTNSIRTELAAYQDTLRRLHSTLDVLLVDPPLEKQFEQLNVSNKPRSGKTPSKIWLKTCFGQIEKCRQTLLVTLDAREQL</sequence>
<dbReference type="Pfam" id="PF13324">
    <property type="entry name" value="GCIP_N"/>
    <property type="match status" value="1"/>
</dbReference>
<evidence type="ECO:0000259" key="8">
    <source>
        <dbReference type="Pfam" id="PF20936"/>
    </source>
</evidence>
<evidence type="ECO:0000256" key="5">
    <source>
        <dbReference type="ARBA" id="ARBA00023242"/>
    </source>
</evidence>
<comment type="subcellular location">
    <subcellularLocation>
        <location evidence="2">Cytoplasm</location>
    </subcellularLocation>
    <subcellularLocation>
        <location evidence="1">Nucleus</location>
    </subcellularLocation>
</comment>
<proteinExistence type="inferred from homology"/>
<dbReference type="InterPro" id="IPR026907">
    <property type="entry name" value="GCIP-like"/>
</dbReference>
<dbReference type="GO" id="GO:0005634">
    <property type="term" value="C:nucleus"/>
    <property type="evidence" value="ECO:0007669"/>
    <property type="project" value="UniProtKB-SubCell"/>
</dbReference>
<organism evidence="9 10">
    <name type="scientific">Crucibulum laeve</name>
    <dbReference type="NCBI Taxonomy" id="68775"/>
    <lineage>
        <taxon>Eukaryota</taxon>
        <taxon>Fungi</taxon>
        <taxon>Dikarya</taxon>
        <taxon>Basidiomycota</taxon>
        <taxon>Agaricomycotina</taxon>
        <taxon>Agaricomycetes</taxon>
        <taxon>Agaricomycetidae</taxon>
        <taxon>Agaricales</taxon>
        <taxon>Agaricineae</taxon>
        <taxon>Nidulariaceae</taxon>
        <taxon>Crucibulum</taxon>
    </lineage>
</organism>
<feature type="domain" description="Cyclin-D1-binding protein 1-like C-terminal" evidence="8">
    <location>
        <begin position="206"/>
        <end position="310"/>
    </location>
</feature>
<keyword evidence="5" id="KW-0539">Nucleus</keyword>
<accession>A0A5C3MCW0</accession>
<evidence type="ECO:0000256" key="6">
    <source>
        <dbReference type="ARBA" id="ARBA00023306"/>
    </source>
</evidence>
<dbReference type="InterPro" id="IPR049318">
    <property type="entry name" value="GCIP_C"/>
</dbReference>
<evidence type="ECO:0000256" key="2">
    <source>
        <dbReference type="ARBA" id="ARBA00004496"/>
    </source>
</evidence>
<dbReference type="PANTHER" id="PTHR15492:SF1">
    <property type="entry name" value="CYCLIN-D1-BINDING PROTEIN 1"/>
    <property type="match status" value="1"/>
</dbReference>
<evidence type="ECO:0000256" key="3">
    <source>
        <dbReference type="ARBA" id="ARBA00008940"/>
    </source>
</evidence>
<dbReference type="OrthoDB" id="41588at2759"/>
<dbReference type="EMBL" id="ML213592">
    <property type="protein sequence ID" value="TFK42583.1"/>
    <property type="molecule type" value="Genomic_DNA"/>
</dbReference>
<comment type="similarity">
    <text evidence="3">Belongs to the CCNDBP1 family.</text>
</comment>
<dbReference type="Gene3D" id="1.20.1410.10">
    <property type="entry name" value="I/LWEQ domain"/>
    <property type="match status" value="1"/>
</dbReference>
<dbReference type="Pfam" id="PF20936">
    <property type="entry name" value="GCIP_C"/>
    <property type="match status" value="1"/>
</dbReference>
<dbReference type="GO" id="GO:0005737">
    <property type="term" value="C:cytoplasm"/>
    <property type="evidence" value="ECO:0007669"/>
    <property type="project" value="UniProtKB-SubCell"/>
</dbReference>
<evidence type="ECO:0000256" key="4">
    <source>
        <dbReference type="ARBA" id="ARBA00022490"/>
    </source>
</evidence>
<dbReference type="Gene3D" id="1.20.1420.10">
    <property type="entry name" value="Talin, central domain"/>
    <property type="match status" value="1"/>
</dbReference>
<evidence type="ECO:0000256" key="1">
    <source>
        <dbReference type="ARBA" id="ARBA00004123"/>
    </source>
</evidence>
<gene>
    <name evidence="9" type="ORF">BDQ12DRAFT_676447</name>
</gene>
<feature type="domain" description="Cyclin-D1-binding protein 1-like N-terminal" evidence="7">
    <location>
        <begin position="51"/>
        <end position="195"/>
    </location>
</feature>
<dbReference type="AlphaFoldDB" id="A0A5C3MCW0"/>